<comment type="caution">
    <text evidence="1">The sequence shown here is derived from an EMBL/GenBank/DDBJ whole genome shotgun (WGS) entry which is preliminary data.</text>
</comment>
<dbReference type="RefSeq" id="WP_111410638.1">
    <property type="nucleotide sequence ID" value="NZ_QKXH01000008.1"/>
</dbReference>
<dbReference type="OrthoDB" id="1350386at2"/>
<protein>
    <submittedName>
        <fullName evidence="1">Uncharacterized protein</fullName>
    </submittedName>
</protein>
<sequence>MSKLITSIAPATVLTAFTTAVNSALTPLNPFKINLTDEQKKGTRSMAEGREGYARLISRIANQFPNSLSRADVPSELSNVLDYYNNLEASRMALLQAMETIEEVQLAAATDVMTLVDRYAVNLQVSRGNEGNLDLAMGEVDQWNKRYANKKEETVKPPTEEQLN</sequence>
<name>A0A2W7TQR2_9FLAO</name>
<proteinExistence type="predicted"/>
<keyword evidence="2" id="KW-1185">Reference proteome</keyword>
<dbReference type="AlphaFoldDB" id="A0A2W7TQR2"/>
<reference evidence="1 2" key="1">
    <citation type="submission" date="2018-06" db="EMBL/GenBank/DDBJ databases">
        <title>Flavobacterium sp IMCC34762, genome.</title>
        <authorList>
            <person name="Joung Y."/>
            <person name="Cho J."/>
            <person name="Song J."/>
        </authorList>
    </citation>
    <scope>NUCLEOTIDE SEQUENCE [LARGE SCALE GENOMIC DNA]</scope>
    <source>
        <strain evidence="1 2">IMCC34762</strain>
    </source>
</reference>
<accession>A0A2W7TQR2</accession>
<dbReference type="EMBL" id="QKXH01000008">
    <property type="protein sequence ID" value="PZX92873.1"/>
    <property type="molecule type" value="Genomic_DNA"/>
</dbReference>
<dbReference type="Proteomes" id="UP000249177">
    <property type="component" value="Unassembled WGS sequence"/>
</dbReference>
<gene>
    <name evidence="1" type="ORF">DOS84_13460</name>
</gene>
<evidence type="ECO:0000313" key="1">
    <source>
        <dbReference type="EMBL" id="PZX92873.1"/>
    </source>
</evidence>
<evidence type="ECO:0000313" key="2">
    <source>
        <dbReference type="Proteomes" id="UP000249177"/>
    </source>
</evidence>
<organism evidence="1 2">
    <name type="scientific">Flavobacterium aquariorum</name>
    <dbReference type="NCBI Taxonomy" id="2217670"/>
    <lineage>
        <taxon>Bacteria</taxon>
        <taxon>Pseudomonadati</taxon>
        <taxon>Bacteroidota</taxon>
        <taxon>Flavobacteriia</taxon>
        <taxon>Flavobacteriales</taxon>
        <taxon>Flavobacteriaceae</taxon>
        <taxon>Flavobacterium</taxon>
    </lineage>
</organism>